<reference evidence="2 3" key="1">
    <citation type="submission" date="2019-10" db="EMBL/GenBank/DDBJ databases">
        <title>Rubrobacter sp nov SCSIO 52090 isolated from a deep-sea sediment in the South China Sea.</title>
        <authorList>
            <person name="Chen R.W."/>
        </authorList>
    </citation>
    <scope>NUCLEOTIDE SEQUENCE [LARGE SCALE GENOMIC DNA]</scope>
    <source>
        <strain evidence="2 3">SCSIO 52909</strain>
    </source>
</reference>
<keyword evidence="3" id="KW-1185">Reference proteome</keyword>
<gene>
    <name evidence="2" type="ORF">GBA63_12090</name>
</gene>
<name>A0A6G8QF80_9ACTN</name>
<accession>A0A6G8QF80</accession>
<dbReference type="InterPro" id="IPR029058">
    <property type="entry name" value="AB_hydrolase_fold"/>
</dbReference>
<proteinExistence type="predicted"/>
<dbReference type="Pfam" id="PF12697">
    <property type="entry name" value="Abhydrolase_6"/>
    <property type="match status" value="1"/>
</dbReference>
<keyword evidence="2" id="KW-0378">Hydrolase</keyword>
<organism evidence="2 3">
    <name type="scientific">Rubrobacter tropicus</name>
    <dbReference type="NCBI Taxonomy" id="2653851"/>
    <lineage>
        <taxon>Bacteria</taxon>
        <taxon>Bacillati</taxon>
        <taxon>Actinomycetota</taxon>
        <taxon>Rubrobacteria</taxon>
        <taxon>Rubrobacterales</taxon>
        <taxon>Rubrobacteraceae</taxon>
        <taxon>Rubrobacter</taxon>
    </lineage>
</organism>
<dbReference type="GO" id="GO:0016787">
    <property type="term" value="F:hydrolase activity"/>
    <property type="evidence" value="ECO:0007669"/>
    <property type="project" value="UniProtKB-KW"/>
</dbReference>
<sequence>MDQQANTAPDKAVPDTVVLIHGLWLTGRSWEKWADRFEGRGYKVLAPNWPGMEGEVEALNADPSPIAELDIDQIVDHYTRIIGELDKPPIIMGHSLGGTVLQVLLDRGLGAAGVGVAAGTVKGVPDLPLSTLRATLPALRNPFKRHSAVPLNRNEFHYAFANTLSQEESDEIYERYHVPCAVTVLREAAFASLHCDAPTTVDFANDDRAPLLFITFEHDHIIPPNVGRHNAEKYSGSKAVTEFQEYLARPHFPGAPGWEEVADHAIEWAAKHAAARARA</sequence>
<dbReference type="KEGG" id="rub:GBA63_12090"/>
<feature type="domain" description="AB hydrolase-1" evidence="1">
    <location>
        <begin position="17"/>
        <end position="235"/>
    </location>
</feature>
<dbReference type="Proteomes" id="UP000501452">
    <property type="component" value="Chromosome"/>
</dbReference>
<protein>
    <submittedName>
        <fullName evidence="2">Alpha/beta fold hydrolase</fullName>
    </submittedName>
</protein>
<dbReference type="Gene3D" id="3.40.50.1820">
    <property type="entry name" value="alpha/beta hydrolase"/>
    <property type="match status" value="1"/>
</dbReference>
<evidence type="ECO:0000259" key="1">
    <source>
        <dbReference type="Pfam" id="PF12697"/>
    </source>
</evidence>
<dbReference type="AlphaFoldDB" id="A0A6G8QF80"/>
<evidence type="ECO:0000313" key="2">
    <source>
        <dbReference type="EMBL" id="QIN85155.1"/>
    </source>
</evidence>
<dbReference type="PANTHER" id="PTHR43194:SF2">
    <property type="entry name" value="PEROXISOMAL MEMBRANE PROTEIN LPX1"/>
    <property type="match status" value="1"/>
</dbReference>
<dbReference type="InterPro" id="IPR050228">
    <property type="entry name" value="Carboxylesterase_BioH"/>
</dbReference>
<evidence type="ECO:0000313" key="3">
    <source>
        <dbReference type="Proteomes" id="UP000501452"/>
    </source>
</evidence>
<dbReference type="EMBL" id="CP045119">
    <property type="protein sequence ID" value="QIN85155.1"/>
    <property type="molecule type" value="Genomic_DNA"/>
</dbReference>
<dbReference type="PANTHER" id="PTHR43194">
    <property type="entry name" value="HYDROLASE ALPHA/BETA FOLD FAMILY"/>
    <property type="match status" value="1"/>
</dbReference>
<dbReference type="InterPro" id="IPR000073">
    <property type="entry name" value="AB_hydrolase_1"/>
</dbReference>
<dbReference type="SUPFAM" id="SSF53474">
    <property type="entry name" value="alpha/beta-Hydrolases"/>
    <property type="match status" value="1"/>
</dbReference>